<evidence type="ECO:0000313" key="9">
    <source>
        <dbReference type="EMBL" id="MBR7832649.1"/>
    </source>
</evidence>
<dbReference type="Proteomes" id="UP000675781">
    <property type="component" value="Unassembled WGS sequence"/>
</dbReference>
<evidence type="ECO:0000256" key="1">
    <source>
        <dbReference type="ARBA" id="ARBA00004651"/>
    </source>
</evidence>
<feature type="transmembrane region" description="Helical" evidence="7">
    <location>
        <begin position="248"/>
        <end position="274"/>
    </location>
</feature>
<dbReference type="PANTHER" id="PTHR43163:SF6">
    <property type="entry name" value="DIPEPTIDE TRANSPORT SYSTEM PERMEASE PROTEIN DPPB-RELATED"/>
    <property type="match status" value="1"/>
</dbReference>
<feature type="transmembrane region" description="Helical" evidence="7">
    <location>
        <begin position="103"/>
        <end position="125"/>
    </location>
</feature>
<evidence type="ECO:0000256" key="4">
    <source>
        <dbReference type="ARBA" id="ARBA00022692"/>
    </source>
</evidence>
<sequence length="328" mass="35827">MRFILRRVGMFVFTLWAALTLNFFIPRFMPGNPLQDLVARGRGKISAQAMADMLASFGYKQNENGFQQYFAYLGNMVTGNWGVSLTVAPGAPIRDMVLSALPWTLGLIGVTTILAFLAGTGIGIAAGWRRGGLVDSVLPTTFVITTALPYFVVGMLLIEVFSVTNHWLPNDYTYDYTIVPGFSPGFIGSILQHALLPAAALMITSVGGWILTMRNNMITTLAEDYIRMGRAKGLSNRKIMYGYAARNALLPNLSGFAMSLGFVLSGAVLVEWVFNYQGVGYLLLDAVDSADYPLMQALFLLYTVAVLVAILASDFLMLRLDPRARAKG</sequence>
<dbReference type="InterPro" id="IPR035906">
    <property type="entry name" value="MetI-like_sf"/>
</dbReference>
<dbReference type="EMBL" id="JAGSOG010000014">
    <property type="protein sequence ID" value="MBR7832649.1"/>
    <property type="molecule type" value="Genomic_DNA"/>
</dbReference>
<comment type="similarity">
    <text evidence="7">Belongs to the binding-protein-dependent transport system permease family.</text>
</comment>
<evidence type="ECO:0000256" key="7">
    <source>
        <dbReference type="RuleBase" id="RU363032"/>
    </source>
</evidence>
<feature type="transmembrane region" description="Helical" evidence="7">
    <location>
        <begin position="137"/>
        <end position="158"/>
    </location>
</feature>
<comment type="caution">
    <text evidence="9">The sequence shown here is derived from an EMBL/GenBank/DDBJ whole genome shotgun (WGS) entry which is preliminary data.</text>
</comment>
<keyword evidence="4 7" id="KW-0812">Transmembrane</keyword>
<dbReference type="Gene3D" id="1.10.3720.10">
    <property type="entry name" value="MetI-like"/>
    <property type="match status" value="1"/>
</dbReference>
<keyword evidence="6 7" id="KW-0472">Membrane</keyword>
<reference evidence="9" key="1">
    <citation type="submission" date="2021-04" db="EMBL/GenBank/DDBJ databases">
        <title>Genome based classification of Actinospica acidithermotolerans sp. nov., an actinobacterium isolated from an Indonesian hot spring.</title>
        <authorList>
            <person name="Kusuma A.B."/>
            <person name="Putra K.E."/>
            <person name="Nafisah S."/>
            <person name="Loh J."/>
            <person name="Nouioui I."/>
            <person name="Goodfellow M."/>
        </authorList>
    </citation>
    <scope>NUCLEOTIDE SEQUENCE</scope>
    <source>
        <strain evidence="9">CSCA 57</strain>
    </source>
</reference>
<accession>A0A941IMA8</accession>
<dbReference type="SUPFAM" id="SSF161098">
    <property type="entry name" value="MetI-like"/>
    <property type="match status" value="1"/>
</dbReference>
<comment type="subcellular location">
    <subcellularLocation>
        <location evidence="1 7">Cell membrane</location>
        <topology evidence="1 7">Multi-pass membrane protein</topology>
    </subcellularLocation>
</comment>
<protein>
    <submittedName>
        <fullName evidence="9">ABC transporter permease</fullName>
    </submittedName>
</protein>
<dbReference type="PANTHER" id="PTHR43163">
    <property type="entry name" value="DIPEPTIDE TRANSPORT SYSTEM PERMEASE PROTEIN DPPB-RELATED"/>
    <property type="match status" value="1"/>
</dbReference>
<keyword evidence="10" id="KW-1185">Reference proteome</keyword>
<organism evidence="9 10">
    <name type="scientific">Actinospica durhamensis</name>
    <dbReference type="NCBI Taxonomy" id="1508375"/>
    <lineage>
        <taxon>Bacteria</taxon>
        <taxon>Bacillati</taxon>
        <taxon>Actinomycetota</taxon>
        <taxon>Actinomycetes</taxon>
        <taxon>Catenulisporales</taxon>
        <taxon>Actinospicaceae</taxon>
        <taxon>Actinospica</taxon>
    </lineage>
</organism>
<dbReference type="GO" id="GO:0005886">
    <property type="term" value="C:plasma membrane"/>
    <property type="evidence" value="ECO:0007669"/>
    <property type="project" value="UniProtKB-SubCell"/>
</dbReference>
<keyword evidence="2 7" id="KW-0813">Transport</keyword>
<dbReference type="PROSITE" id="PS50928">
    <property type="entry name" value="ABC_TM1"/>
    <property type="match status" value="1"/>
</dbReference>
<evidence type="ECO:0000313" key="10">
    <source>
        <dbReference type="Proteomes" id="UP000675781"/>
    </source>
</evidence>
<evidence type="ECO:0000259" key="8">
    <source>
        <dbReference type="PROSITE" id="PS50928"/>
    </source>
</evidence>
<keyword evidence="3" id="KW-1003">Cell membrane</keyword>
<evidence type="ECO:0000256" key="6">
    <source>
        <dbReference type="ARBA" id="ARBA00023136"/>
    </source>
</evidence>
<feature type="transmembrane region" description="Helical" evidence="7">
    <location>
        <begin position="294"/>
        <end position="318"/>
    </location>
</feature>
<evidence type="ECO:0000256" key="2">
    <source>
        <dbReference type="ARBA" id="ARBA00022448"/>
    </source>
</evidence>
<feature type="transmembrane region" description="Helical" evidence="7">
    <location>
        <begin position="7"/>
        <end position="25"/>
    </location>
</feature>
<evidence type="ECO:0000256" key="5">
    <source>
        <dbReference type="ARBA" id="ARBA00022989"/>
    </source>
</evidence>
<dbReference type="InterPro" id="IPR000515">
    <property type="entry name" value="MetI-like"/>
</dbReference>
<name>A0A941IMA8_9ACTN</name>
<feature type="domain" description="ABC transmembrane type-1" evidence="8">
    <location>
        <begin position="101"/>
        <end position="313"/>
    </location>
</feature>
<feature type="transmembrane region" description="Helical" evidence="7">
    <location>
        <begin position="190"/>
        <end position="211"/>
    </location>
</feature>
<proteinExistence type="inferred from homology"/>
<dbReference type="Pfam" id="PF00528">
    <property type="entry name" value="BPD_transp_1"/>
    <property type="match status" value="1"/>
</dbReference>
<dbReference type="AlphaFoldDB" id="A0A941IMA8"/>
<dbReference type="RefSeq" id="WP_212527174.1">
    <property type="nucleotide sequence ID" value="NZ_JAGSOG010000014.1"/>
</dbReference>
<dbReference type="GO" id="GO:0055085">
    <property type="term" value="P:transmembrane transport"/>
    <property type="evidence" value="ECO:0007669"/>
    <property type="project" value="InterPro"/>
</dbReference>
<gene>
    <name evidence="9" type="ORF">KDL01_05225</name>
</gene>
<evidence type="ECO:0000256" key="3">
    <source>
        <dbReference type="ARBA" id="ARBA00022475"/>
    </source>
</evidence>
<dbReference type="CDD" id="cd06261">
    <property type="entry name" value="TM_PBP2"/>
    <property type="match status" value="1"/>
</dbReference>
<keyword evidence="5 7" id="KW-1133">Transmembrane helix</keyword>